<keyword evidence="2 8" id="KW-0812">Transmembrane</keyword>
<keyword evidence="7" id="KW-0862">Zinc</keyword>
<evidence type="ECO:0000256" key="7">
    <source>
        <dbReference type="PIRSR" id="PIRSR608901-2"/>
    </source>
</evidence>
<proteinExistence type="predicted"/>
<keyword evidence="4 8" id="KW-1133">Transmembrane helix</keyword>
<sequence length="231" mass="26301">MQRDYVDNYCERTDGSFWSEPLNAVSNVSFLIASIAAWLLIRRTARAAGKPAVELYVLPVLIFVIFFGSSAFHTTATRWGLALDSGSIGVFMLYFIVLWARLYWDLPWSRAWIAAPIFLAWTTLISVLPIRMPGTYLSAVLGLLVLAGLLFWSRHADRKTHWRWYATTALVFAVSLTSRTLDEPLCAEIPIGTHYIWHTLNGVVLYLVTHAAIVRWRQLQEVATREPLESR</sequence>
<dbReference type="RefSeq" id="WP_051794107.1">
    <property type="nucleotide sequence ID" value="NZ_QHKI01000042.1"/>
</dbReference>
<dbReference type="AlphaFoldDB" id="A0A428YZH2"/>
<feature type="transmembrane region" description="Helical" evidence="8">
    <location>
        <begin position="53"/>
        <end position="73"/>
    </location>
</feature>
<keyword evidence="6" id="KW-0106">Calcium</keyword>
<dbReference type="Proteomes" id="UP000287547">
    <property type="component" value="Unassembled WGS sequence"/>
</dbReference>
<feature type="transmembrane region" description="Helical" evidence="8">
    <location>
        <begin position="79"/>
        <end position="99"/>
    </location>
</feature>
<name>A0A428YZH2_KIBAR</name>
<feature type="transmembrane region" description="Helical" evidence="8">
    <location>
        <begin position="24"/>
        <end position="41"/>
    </location>
</feature>
<comment type="cofactor">
    <cofactor evidence="7">
        <name>Zn(2+)</name>
        <dbReference type="ChEBI" id="CHEBI:29105"/>
    </cofactor>
</comment>
<dbReference type="GO" id="GO:0016020">
    <property type="term" value="C:membrane"/>
    <property type="evidence" value="ECO:0007669"/>
    <property type="project" value="UniProtKB-SubCell"/>
</dbReference>
<gene>
    <name evidence="9" type="ORF">DMH04_35610</name>
</gene>
<keyword evidence="6" id="KW-0479">Metal-binding</keyword>
<evidence type="ECO:0000256" key="3">
    <source>
        <dbReference type="ARBA" id="ARBA00022801"/>
    </source>
</evidence>
<evidence type="ECO:0000256" key="2">
    <source>
        <dbReference type="ARBA" id="ARBA00022692"/>
    </source>
</evidence>
<comment type="caution">
    <text evidence="9">The sequence shown here is derived from an EMBL/GenBank/DDBJ whole genome shotgun (WGS) entry which is preliminary data.</text>
</comment>
<evidence type="ECO:0000256" key="6">
    <source>
        <dbReference type="PIRSR" id="PIRSR608901-1"/>
    </source>
</evidence>
<dbReference type="Pfam" id="PF05875">
    <property type="entry name" value="Ceramidase"/>
    <property type="match status" value="1"/>
</dbReference>
<feature type="transmembrane region" description="Helical" evidence="8">
    <location>
        <begin position="111"/>
        <end position="130"/>
    </location>
</feature>
<dbReference type="EMBL" id="QHKI01000042">
    <property type="protein sequence ID" value="RSM76978.1"/>
    <property type="molecule type" value="Genomic_DNA"/>
</dbReference>
<comment type="subcellular location">
    <subcellularLocation>
        <location evidence="1">Membrane</location>
        <topology evidence="1">Multi-pass membrane protein</topology>
    </subcellularLocation>
</comment>
<feature type="binding site" evidence="7">
    <location>
        <position position="73"/>
    </location>
    <ligand>
        <name>Zn(2+)</name>
        <dbReference type="ChEBI" id="CHEBI:29105"/>
        <note>catalytic</note>
    </ligand>
</feature>
<feature type="binding site" evidence="7">
    <location>
        <position position="194"/>
    </location>
    <ligand>
        <name>Zn(2+)</name>
        <dbReference type="ChEBI" id="CHEBI:29105"/>
        <note>catalytic</note>
    </ligand>
</feature>
<reference evidence="9 10" key="1">
    <citation type="submission" date="2018-05" db="EMBL/GenBank/DDBJ databases">
        <title>Evolution of GPA BGCs.</title>
        <authorList>
            <person name="Waglechner N."/>
            <person name="Wright G.D."/>
        </authorList>
    </citation>
    <scope>NUCLEOTIDE SEQUENCE [LARGE SCALE GENOMIC DNA]</scope>
    <source>
        <strain evidence="9 10">A82846</strain>
    </source>
</reference>
<feature type="binding site" evidence="6">
    <location>
        <position position="20"/>
    </location>
    <ligand>
        <name>Ca(2+)</name>
        <dbReference type="ChEBI" id="CHEBI:29108"/>
    </ligand>
</feature>
<organism evidence="9 10">
    <name type="scientific">Kibdelosporangium aridum</name>
    <dbReference type="NCBI Taxonomy" id="2030"/>
    <lineage>
        <taxon>Bacteria</taxon>
        <taxon>Bacillati</taxon>
        <taxon>Actinomycetota</taxon>
        <taxon>Actinomycetes</taxon>
        <taxon>Pseudonocardiales</taxon>
        <taxon>Pseudonocardiaceae</taxon>
        <taxon>Kibdelosporangium</taxon>
    </lineage>
</organism>
<accession>A0A428YZH2</accession>
<evidence type="ECO:0008006" key="11">
    <source>
        <dbReference type="Google" id="ProtNLM"/>
    </source>
</evidence>
<keyword evidence="3" id="KW-0378">Hydrolase</keyword>
<dbReference type="GO" id="GO:0006672">
    <property type="term" value="P:ceramide metabolic process"/>
    <property type="evidence" value="ECO:0007669"/>
    <property type="project" value="InterPro"/>
</dbReference>
<evidence type="ECO:0000313" key="9">
    <source>
        <dbReference type="EMBL" id="RSM76978.1"/>
    </source>
</evidence>
<evidence type="ECO:0000313" key="10">
    <source>
        <dbReference type="Proteomes" id="UP000287547"/>
    </source>
</evidence>
<dbReference type="GO" id="GO:0046872">
    <property type="term" value="F:metal ion binding"/>
    <property type="evidence" value="ECO:0007669"/>
    <property type="project" value="UniProtKB-KW"/>
</dbReference>
<evidence type="ECO:0000256" key="4">
    <source>
        <dbReference type="ARBA" id="ARBA00022989"/>
    </source>
</evidence>
<dbReference type="InterPro" id="IPR008901">
    <property type="entry name" value="ACER"/>
</dbReference>
<protein>
    <recommendedName>
        <fullName evidence="11">Ceramidase</fullName>
    </recommendedName>
</protein>
<evidence type="ECO:0000256" key="8">
    <source>
        <dbReference type="SAM" id="Phobius"/>
    </source>
</evidence>
<feature type="binding site" evidence="7">
    <location>
        <position position="198"/>
    </location>
    <ligand>
        <name>Zn(2+)</name>
        <dbReference type="ChEBI" id="CHEBI:29105"/>
        <note>catalytic</note>
    </ligand>
</feature>
<feature type="transmembrane region" description="Helical" evidence="8">
    <location>
        <begin position="136"/>
        <end position="152"/>
    </location>
</feature>
<dbReference type="GO" id="GO:0016811">
    <property type="term" value="F:hydrolase activity, acting on carbon-nitrogen (but not peptide) bonds, in linear amides"/>
    <property type="evidence" value="ECO:0007669"/>
    <property type="project" value="InterPro"/>
</dbReference>
<keyword evidence="5 8" id="KW-0472">Membrane</keyword>
<evidence type="ECO:0000256" key="5">
    <source>
        <dbReference type="ARBA" id="ARBA00023136"/>
    </source>
</evidence>
<evidence type="ECO:0000256" key="1">
    <source>
        <dbReference type="ARBA" id="ARBA00004141"/>
    </source>
</evidence>
<dbReference type="OrthoDB" id="277121at2"/>